<name>A0AAD6T4R7_9AGAR</name>
<feature type="transmembrane region" description="Helical" evidence="1">
    <location>
        <begin position="66"/>
        <end position="87"/>
    </location>
</feature>
<evidence type="ECO:0000313" key="2">
    <source>
        <dbReference type="EMBL" id="KAJ7038801.1"/>
    </source>
</evidence>
<proteinExistence type="predicted"/>
<accession>A0AAD6T4R7</accession>
<feature type="transmembrane region" description="Helical" evidence="1">
    <location>
        <begin position="6"/>
        <end position="30"/>
    </location>
</feature>
<sequence length="173" mass="18741">MSYTRWKLLAILSDLCTLIAVTYPLCLLIMRFMVTHFPRIESLATGLGISPTYCAAYLHVLTHISIVDVFAINVGICVLGVGCLEGYRATVGRRREGMGAMDSCAAGNKRRAGARRSVLGHHHETIHGPKEGRAYHKDFARLALLDIIEVSLATATTERRGGIVLGAGTAHVP</sequence>
<gene>
    <name evidence="2" type="ORF">C8F04DRAFT_1392869</name>
</gene>
<keyword evidence="1" id="KW-1133">Transmembrane helix</keyword>
<protein>
    <submittedName>
        <fullName evidence="2">Uncharacterized protein</fullName>
    </submittedName>
</protein>
<feature type="transmembrane region" description="Helical" evidence="1">
    <location>
        <begin position="42"/>
        <end position="60"/>
    </location>
</feature>
<evidence type="ECO:0000256" key="1">
    <source>
        <dbReference type="SAM" id="Phobius"/>
    </source>
</evidence>
<keyword evidence="1" id="KW-0472">Membrane</keyword>
<dbReference type="Proteomes" id="UP001218188">
    <property type="component" value="Unassembled WGS sequence"/>
</dbReference>
<keyword evidence="1" id="KW-0812">Transmembrane</keyword>
<evidence type="ECO:0000313" key="3">
    <source>
        <dbReference type="Proteomes" id="UP001218188"/>
    </source>
</evidence>
<dbReference type="AlphaFoldDB" id="A0AAD6T4R7"/>
<organism evidence="2 3">
    <name type="scientific">Mycena alexandri</name>
    <dbReference type="NCBI Taxonomy" id="1745969"/>
    <lineage>
        <taxon>Eukaryota</taxon>
        <taxon>Fungi</taxon>
        <taxon>Dikarya</taxon>
        <taxon>Basidiomycota</taxon>
        <taxon>Agaricomycotina</taxon>
        <taxon>Agaricomycetes</taxon>
        <taxon>Agaricomycetidae</taxon>
        <taxon>Agaricales</taxon>
        <taxon>Marasmiineae</taxon>
        <taxon>Mycenaceae</taxon>
        <taxon>Mycena</taxon>
    </lineage>
</organism>
<keyword evidence="3" id="KW-1185">Reference proteome</keyword>
<reference evidence="2" key="1">
    <citation type="submission" date="2023-03" db="EMBL/GenBank/DDBJ databases">
        <title>Massive genome expansion in bonnet fungi (Mycena s.s.) driven by repeated elements and novel gene families across ecological guilds.</title>
        <authorList>
            <consortium name="Lawrence Berkeley National Laboratory"/>
            <person name="Harder C.B."/>
            <person name="Miyauchi S."/>
            <person name="Viragh M."/>
            <person name="Kuo A."/>
            <person name="Thoen E."/>
            <person name="Andreopoulos B."/>
            <person name="Lu D."/>
            <person name="Skrede I."/>
            <person name="Drula E."/>
            <person name="Henrissat B."/>
            <person name="Morin E."/>
            <person name="Kohler A."/>
            <person name="Barry K."/>
            <person name="LaButti K."/>
            <person name="Morin E."/>
            <person name="Salamov A."/>
            <person name="Lipzen A."/>
            <person name="Mereny Z."/>
            <person name="Hegedus B."/>
            <person name="Baldrian P."/>
            <person name="Stursova M."/>
            <person name="Weitz H."/>
            <person name="Taylor A."/>
            <person name="Grigoriev I.V."/>
            <person name="Nagy L.G."/>
            <person name="Martin F."/>
            <person name="Kauserud H."/>
        </authorList>
    </citation>
    <scope>NUCLEOTIDE SEQUENCE</scope>
    <source>
        <strain evidence="2">CBHHK200</strain>
    </source>
</reference>
<dbReference type="EMBL" id="JARJCM010000030">
    <property type="protein sequence ID" value="KAJ7038801.1"/>
    <property type="molecule type" value="Genomic_DNA"/>
</dbReference>
<comment type="caution">
    <text evidence="2">The sequence shown here is derived from an EMBL/GenBank/DDBJ whole genome shotgun (WGS) entry which is preliminary data.</text>
</comment>